<protein>
    <submittedName>
        <fullName evidence="4">Transcription initiation factor IIB family protein</fullName>
    </submittedName>
</protein>
<feature type="domain" description="Transcription factor TFIIB cyclin-like" evidence="3">
    <location>
        <begin position="70"/>
        <end position="158"/>
    </location>
</feature>
<dbReference type="InterPro" id="IPR013150">
    <property type="entry name" value="TFIIB_cyclin"/>
</dbReference>
<evidence type="ECO:0000256" key="1">
    <source>
        <dbReference type="ARBA" id="ARBA00023015"/>
    </source>
</evidence>
<dbReference type="AlphaFoldDB" id="A0A7C1E8U6"/>
<accession>A0A7C1E8U6</accession>
<gene>
    <name evidence="4" type="ORF">ENO04_01865</name>
</gene>
<evidence type="ECO:0000313" key="4">
    <source>
        <dbReference type="EMBL" id="HDS10358.1"/>
    </source>
</evidence>
<dbReference type="Gene3D" id="1.10.472.10">
    <property type="entry name" value="Cyclin-like"/>
    <property type="match status" value="1"/>
</dbReference>
<keyword evidence="4" id="KW-0648">Protein biosynthesis</keyword>
<name>A0A7C1E8U6_9CREN</name>
<dbReference type="Pfam" id="PF00382">
    <property type="entry name" value="TFIIB"/>
    <property type="match status" value="1"/>
</dbReference>
<dbReference type="EMBL" id="DSDY01000059">
    <property type="protein sequence ID" value="HDS10358.1"/>
    <property type="molecule type" value="Genomic_DNA"/>
</dbReference>
<dbReference type="PRINTS" id="PR00685">
    <property type="entry name" value="TIFACTORIIB"/>
</dbReference>
<keyword evidence="2" id="KW-0804">Transcription</keyword>
<reference evidence="4" key="1">
    <citation type="journal article" date="2020" name="mSystems">
        <title>Genome- and Community-Level Interaction Insights into Carbon Utilization and Element Cycling Functions of Hydrothermarchaeota in Hydrothermal Sediment.</title>
        <authorList>
            <person name="Zhou Z."/>
            <person name="Liu Y."/>
            <person name="Xu W."/>
            <person name="Pan J."/>
            <person name="Luo Z.H."/>
            <person name="Li M."/>
        </authorList>
    </citation>
    <scope>NUCLEOTIDE SEQUENCE [LARGE SCALE GENOMIC DNA]</scope>
    <source>
        <strain evidence="4">SpSt-123</strain>
    </source>
</reference>
<evidence type="ECO:0000256" key="2">
    <source>
        <dbReference type="ARBA" id="ARBA00023163"/>
    </source>
</evidence>
<comment type="caution">
    <text evidence="4">The sequence shown here is derived from an EMBL/GenBank/DDBJ whole genome shotgun (WGS) entry which is preliminary data.</text>
</comment>
<dbReference type="GO" id="GO:0003743">
    <property type="term" value="F:translation initiation factor activity"/>
    <property type="evidence" value="ECO:0007669"/>
    <property type="project" value="UniProtKB-KW"/>
</dbReference>
<organism evidence="4">
    <name type="scientific">Fervidicoccus fontis</name>
    <dbReference type="NCBI Taxonomy" id="683846"/>
    <lineage>
        <taxon>Archaea</taxon>
        <taxon>Thermoproteota</taxon>
        <taxon>Thermoprotei</taxon>
        <taxon>Fervidicoccales</taxon>
        <taxon>Fervidicoccaceae</taxon>
        <taxon>Fervidicoccus</taxon>
    </lineage>
</organism>
<proteinExistence type="predicted"/>
<dbReference type="InterPro" id="IPR036915">
    <property type="entry name" value="Cyclin-like_sf"/>
</dbReference>
<keyword evidence="4" id="KW-0396">Initiation factor</keyword>
<dbReference type="GO" id="GO:0070897">
    <property type="term" value="P:transcription preinitiation complex assembly"/>
    <property type="evidence" value="ECO:0007669"/>
    <property type="project" value="InterPro"/>
</dbReference>
<dbReference type="GO" id="GO:0017025">
    <property type="term" value="F:TBP-class protein binding"/>
    <property type="evidence" value="ECO:0007669"/>
    <property type="project" value="InterPro"/>
</dbReference>
<dbReference type="SUPFAM" id="SSF47954">
    <property type="entry name" value="Cyclin-like"/>
    <property type="match status" value="1"/>
</dbReference>
<dbReference type="InterPro" id="IPR000812">
    <property type="entry name" value="TFIIB"/>
</dbReference>
<sequence length="166" mass="19282">MLRSYILSSLYISCKIHGVPRSFSEFVKHAISYERKDLKNDIITIKKLRYAYRKILEVNREHRRSNVTLTVYKPQDYISYVSNALNLSPATTTLMYRLSRAVEKLNLIHGKSPLAMIAAITYISSGIMGEKKRQKDIAEVFGTFTDVAIRNRYRELIDNLYIEVIL</sequence>
<keyword evidence="1" id="KW-0805">Transcription regulation</keyword>
<evidence type="ECO:0000259" key="3">
    <source>
        <dbReference type="Pfam" id="PF00382"/>
    </source>
</evidence>